<dbReference type="Proteomes" id="UP000095725">
    <property type="component" value="Unassembled WGS sequence"/>
</dbReference>
<evidence type="ECO:0000313" key="10">
    <source>
        <dbReference type="EMBL" id="CUQ42185.1"/>
    </source>
</evidence>
<name>A0A174RV65_9BACE</name>
<dbReference type="EMBL" id="CZAI01000008">
    <property type="protein sequence ID" value="CUP86850.1"/>
    <property type="molecule type" value="Genomic_DNA"/>
</dbReference>
<evidence type="ECO:0000256" key="2">
    <source>
        <dbReference type="ARBA" id="ARBA00007613"/>
    </source>
</evidence>
<dbReference type="EMBL" id="CZBL01000014">
    <property type="protein sequence ID" value="CUQ42185.1"/>
    <property type="molecule type" value="Genomic_DNA"/>
</dbReference>
<keyword evidence="3" id="KW-0813">Transport</keyword>
<sequence>MKQKGICMKRIIYIVTACAFLSVSTAKAQQVLTLKECLEEGLQNNYSLRIVHNEEQISKNNATLGNAGYFPTLDFSAGYTGNLDNIESKARATGEITKNNGVYDQTVNVGLNLNWTIFDGFNISTTYKQLKELERQGETNTRIAIEDFIADLTSEYYNFIQQKIRLKNFHYAMSLSKERLRIAEASHLVGKFSGLDYQQAKVDFNADSAQYIKQQELLHSSRIQLNELMANKNVNQAIIIKDSTIDVHGDLKFEELWNGTLATNASLLKADQNTVLAQLDYKKVNSRNYPYLKLNTGYGYTFNKYDINATSRRGNLGFNAGVTVGFNIFDGNRRREKRNATLAFKNRRLERQELELTLRSDLSNLWQAYRNNLQLLNLERQNLVTAKDNHDIAMDRYIQGDLSGFEVREAQKSLLDAEERILSAEYNTKLCEISLLQISGKITKYLEE</sequence>
<evidence type="ECO:0000256" key="7">
    <source>
        <dbReference type="ARBA" id="ARBA00023237"/>
    </source>
</evidence>
<evidence type="ECO:0000256" key="8">
    <source>
        <dbReference type="SAM" id="SignalP"/>
    </source>
</evidence>
<evidence type="ECO:0000256" key="4">
    <source>
        <dbReference type="ARBA" id="ARBA00022452"/>
    </source>
</evidence>
<dbReference type="STRING" id="47678.ERS852494_03277"/>
<keyword evidence="6" id="KW-0472">Membrane</keyword>
<proteinExistence type="inferred from homology"/>
<evidence type="ECO:0000256" key="3">
    <source>
        <dbReference type="ARBA" id="ARBA00022448"/>
    </source>
</evidence>
<reference evidence="11 12" key="1">
    <citation type="submission" date="2015-09" db="EMBL/GenBank/DDBJ databases">
        <authorList>
            <consortium name="Pathogen Informatics"/>
        </authorList>
    </citation>
    <scope>NUCLEOTIDE SEQUENCE [LARGE SCALE GENOMIC DNA]</scope>
    <source>
        <strain evidence="9 11">2789STDY5834880</strain>
        <strain evidence="10 12">2789STDY5834946</strain>
    </source>
</reference>
<evidence type="ECO:0000256" key="6">
    <source>
        <dbReference type="ARBA" id="ARBA00023136"/>
    </source>
</evidence>
<dbReference type="FunFam" id="1.20.1600.10:FF:000011">
    <property type="entry name" value="Outer membrane efflux protein"/>
    <property type="match status" value="1"/>
</dbReference>
<feature type="signal peptide" evidence="8">
    <location>
        <begin position="1"/>
        <end position="28"/>
    </location>
</feature>
<comment type="subcellular location">
    <subcellularLocation>
        <location evidence="1">Cell outer membrane</location>
    </subcellularLocation>
</comment>
<keyword evidence="4" id="KW-1134">Transmembrane beta strand</keyword>
<protein>
    <submittedName>
        <fullName evidence="9">Outer membrane protein TolC</fullName>
    </submittedName>
</protein>
<dbReference type="RefSeq" id="WP_082425927.1">
    <property type="nucleotide sequence ID" value="NZ_CP081920.1"/>
</dbReference>
<keyword evidence="8" id="KW-0732">Signal</keyword>
<keyword evidence="5" id="KW-0812">Transmembrane</keyword>
<evidence type="ECO:0000256" key="5">
    <source>
        <dbReference type="ARBA" id="ARBA00022692"/>
    </source>
</evidence>
<dbReference type="GO" id="GO:1990281">
    <property type="term" value="C:efflux pump complex"/>
    <property type="evidence" value="ECO:0007669"/>
    <property type="project" value="TreeGrafter"/>
</dbReference>
<dbReference type="PANTHER" id="PTHR30026">
    <property type="entry name" value="OUTER MEMBRANE PROTEIN TOLC"/>
    <property type="match status" value="1"/>
</dbReference>
<feature type="chain" id="PRO_5014252445" evidence="8">
    <location>
        <begin position="29"/>
        <end position="448"/>
    </location>
</feature>
<dbReference type="AlphaFoldDB" id="A0A174RV65"/>
<evidence type="ECO:0000256" key="1">
    <source>
        <dbReference type="ARBA" id="ARBA00004442"/>
    </source>
</evidence>
<dbReference type="InterPro" id="IPR051906">
    <property type="entry name" value="TolC-like"/>
</dbReference>
<evidence type="ECO:0000313" key="11">
    <source>
        <dbReference type="Proteomes" id="UP000095657"/>
    </source>
</evidence>
<dbReference type="GO" id="GO:0015562">
    <property type="term" value="F:efflux transmembrane transporter activity"/>
    <property type="evidence" value="ECO:0007669"/>
    <property type="project" value="InterPro"/>
</dbReference>
<dbReference type="PANTHER" id="PTHR30026:SF20">
    <property type="entry name" value="OUTER MEMBRANE PROTEIN TOLC"/>
    <property type="match status" value="1"/>
</dbReference>
<comment type="similarity">
    <text evidence="2">Belongs to the outer membrane factor (OMF) (TC 1.B.17) family.</text>
</comment>
<dbReference type="GO" id="GO:0009279">
    <property type="term" value="C:cell outer membrane"/>
    <property type="evidence" value="ECO:0007669"/>
    <property type="project" value="UniProtKB-SubCell"/>
</dbReference>
<organism evidence="9 11">
    <name type="scientific">Bacteroides caccae</name>
    <dbReference type="NCBI Taxonomy" id="47678"/>
    <lineage>
        <taxon>Bacteria</taxon>
        <taxon>Pseudomonadati</taxon>
        <taxon>Bacteroidota</taxon>
        <taxon>Bacteroidia</taxon>
        <taxon>Bacteroidales</taxon>
        <taxon>Bacteroidaceae</taxon>
        <taxon>Bacteroides</taxon>
    </lineage>
</organism>
<evidence type="ECO:0000313" key="12">
    <source>
        <dbReference type="Proteomes" id="UP000095725"/>
    </source>
</evidence>
<dbReference type="GO" id="GO:0015288">
    <property type="term" value="F:porin activity"/>
    <property type="evidence" value="ECO:0007669"/>
    <property type="project" value="TreeGrafter"/>
</dbReference>
<dbReference type="InterPro" id="IPR003423">
    <property type="entry name" value="OMP_efflux"/>
</dbReference>
<dbReference type="Gene3D" id="1.20.1600.10">
    <property type="entry name" value="Outer membrane efflux proteins (OEP)"/>
    <property type="match status" value="1"/>
</dbReference>
<evidence type="ECO:0000313" key="9">
    <source>
        <dbReference type="EMBL" id="CUP86850.1"/>
    </source>
</evidence>
<dbReference type="SUPFAM" id="SSF56954">
    <property type="entry name" value="Outer membrane efflux proteins (OEP)"/>
    <property type="match status" value="1"/>
</dbReference>
<dbReference type="Proteomes" id="UP000095657">
    <property type="component" value="Unassembled WGS sequence"/>
</dbReference>
<dbReference type="Pfam" id="PF02321">
    <property type="entry name" value="OEP"/>
    <property type="match status" value="2"/>
</dbReference>
<keyword evidence="7" id="KW-0998">Cell outer membrane</keyword>
<gene>
    <name evidence="9" type="ORF">ERS852494_03277</name>
    <name evidence="10" type="ORF">ERS852558_03207</name>
</gene>
<accession>A0A174RV65</accession>